<organism evidence="1 2">
    <name type="scientific">Ahrensia kielensis</name>
    <dbReference type="NCBI Taxonomy" id="76980"/>
    <lineage>
        <taxon>Bacteria</taxon>
        <taxon>Pseudomonadati</taxon>
        <taxon>Pseudomonadota</taxon>
        <taxon>Alphaproteobacteria</taxon>
        <taxon>Hyphomicrobiales</taxon>
        <taxon>Ahrensiaceae</taxon>
        <taxon>Ahrensia</taxon>
    </lineage>
</organism>
<dbReference type="Proteomes" id="UP001477870">
    <property type="component" value="Unassembled WGS sequence"/>
</dbReference>
<protein>
    <submittedName>
        <fullName evidence="1">Uncharacterized protein</fullName>
    </submittedName>
</protein>
<proteinExistence type="predicted"/>
<name>A0ABU9TAB8_9HYPH</name>
<reference evidence="1 2" key="1">
    <citation type="submission" date="2024-03" db="EMBL/GenBank/DDBJ databases">
        <title>Community enrichment and isolation of bacterial strains for fucoidan degradation.</title>
        <authorList>
            <person name="Sichert A."/>
        </authorList>
    </citation>
    <scope>NUCLEOTIDE SEQUENCE [LARGE SCALE GENOMIC DNA]</scope>
    <source>
        <strain evidence="1 2">AS62</strain>
    </source>
</reference>
<dbReference type="RefSeq" id="WP_342849265.1">
    <property type="nucleotide sequence ID" value="NZ_JBBMQO010000010.1"/>
</dbReference>
<evidence type="ECO:0000313" key="2">
    <source>
        <dbReference type="Proteomes" id="UP001477870"/>
    </source>
</evidence>
<sequence>MKKYQKRLNFAAAVLGVTLLILENANALIDLLSKVVNYNGPHVREL</sequence>
<gene>
    <name evidence="1" type="ORF">WNY59_15935</name>
</gene>
<accession>A0ABU9TAB8</accession>
<keyword evidence="2" id="KW-1185">Reference proteome</keyword>
<comment type="caution">
    <text evidence="1">The sequence shown here is derived from an EMBL/GenBank/DDBJ whole genome shotgun (WGS) entry which is preliminary data.</text>
</comment>
<evidence type="ECO:0000313" key="1">
    <source>
        <dbReference type="EMBL" id="MEM5503078.1"/>
    </source>
</evidence>
<dbReference type="EMBL" id="JBBMQO010000010">
    <property type="protein sequence ID" value="MEM5503078.1"/>
    <property type="molecule type" value="Genomic_DNA"/>
</dbReference>